<dbReference type="PANTHER" id="PTHR35176">
    <property type="entry name" value="HEME OXYGENASE HI_0854-RELATED"/>
    <property type="match status" value="1"/>
</dbReference>
<dbReference type="InterPro" id="IPR052019">
    <property type="entry name" value="F420H2_bilvrd_red/Heme_oxyg"/>
</dbReference>
<dbReference type="EMBL" id="JACGWV010000001">
    <property type="protein sequence ID" value="MBA8807061.1"/>
    <property type="molecule type" value="Genomic_DNA"/>
</dbReference>
<accession>A0A7W3J683</accession>
<dbReference type="GO" id="GO:0070967">
    <property type="term" value="F:coenzyme F420 binding"/>
    <property type="evidence" value="ECO:0007669"/>
    <property type="project" value="TreeGrafter"/>
</dbReference>
<dbReference type="GO" id="GO:0005829">
    <property type="term" value="C:cytosol"/>
    <property type="evidence" value="ECO:0007669"/>
    <property type="project" value="TreeGrafter"/>
</dbReference>
<feature type="domain" description="Pyridoxamine 5'-phosphate oxidase N-terminal" evidence="2">
    <location>
        <begin position="6"/>
        <end position="126"/>
    </location>
</feature>
<dbReference type="PANTHER" id="PTHR35176:SF1">
    <property type="entry name" value="F420H(2)-DEPENDENT BILIVERDIN REDUCTASE"/>
    <property type="match status" value="1"/>
</dbReference>
<dbReference type="Pfam" id="PF01243">
    <property type="entry name" value="PNPOx_N"/>
    <property type="match status" value="1"/>
</dbReference>
<protein>
    <submittedName>
        <fullName evidence="3">PPOX class probable F420-dependent enzyme</fullName>
    </submittedName>
</protein>
<comment type="caution">
    <text evidence="3">The sequence shown here is derived from an EMBL/GenBank/DDBJ whole genome shotgun (WGS) entry which is preliminary data.</text>
</comment>
<keyword evidence="4" id="KW-1185">Reference proteome</keyword>
<gene>
    <name evidence="3" type="ORF">FHX71_001003</name>
</gene>
<dbReference type="AlphaFoldDB" id="A0A7W3J683"/>
<evidence type="ECO:0000313" key="4">
    <source>
        <dbReference type="Proteomes" id="UP000540568"/>
    </source>
</evidence>
<keyword evidence="1" id="KW-0560">Oxidoreductase</keyword>
<proteinExistence type="predicted"/>
<evidence type="ECO:0000313" key="3">
    <source>
        <dbReference type="EMBL" id="MBA8807061.1"/>
    </source>
</evidence>
<evidence type="ECO:0000259" key="2">
    <source>
        <dbReference type="Pfam" id="PF01243"/>
    </source>
</evidence>
<dbReference type="RefSeq" id="WP_182614693.1">
    <property type="nucleotide sequence ID" value="NZ_BAAATF010000002.1"/>
</dbReference>
<reference evidence="3 4" key="1">
    <citation type="submission" date="2020-07" db="EMBL/GenBank/DDBJ databases">
        <title>Sequencing the genomes of 1000 actinobacteria strains.</title>
        <authorList>
            <person name="Klenk H.-P."/>
        </authorList>
    </citation>
    <scope>NUCLEOTIDE SEQUENCE [LARGE SCALE GENOMIC DNA]</scope>
    <source>
        <strain evidence="3 4">DSM 44121</strain>
    </source>
</reference>
<name>A0A7W3J683_9MICO</name>
<dbReference type="Proteomes" id="UP000540568">
    <property type="component" value="Unassembled WGS sequence"/>
</dbReference>
<sequence>MIRLNPEQLVFVTERHLATLTTLRPDGTPHVVPVAFTWDADAGVARITTNRSSFKARHSAPGPDGGQPRAALCQVSGGRWITLEGTIAVSEDEAEIADAVARYARRYRELGPNPDRIVLRVTVDKVMASTYMAS</sequence>
<dbReference type="NCBIfam" id="TIGR03618">
    <property type="entry name" value="Rv1155_F420"/>
    <property type="match status" value="1"/>
</dbReference>
<dbReference type="InterPro" id="IPR012349">
    <property type="entry name" value="Split_barrel_FMN-bd"/>
</dbReference>
<dbReference type="SUPFAM" id="SSF50475">
    <property type="entry name" value="FMN-binding split barrel"/>
    <property type="match status" value="1"/>
</dbReference>
<dbReference type="GO" id="GO:0016627">
    <property type="term" value="F:oxidoreductase activity, acting on the CH-CH group of donors"/>
    <property type="evidence" value="ECO:0007669"/>
    <property type="project" value="TreeGrafter"/>
</dbReference>
<dbReference type="InterPro" id="IPR011576">
    <property type="entry name" value="Pyridox_Oxase_N"/>
</dbReference>
<evidence type="ECO:0000256" key="1">
    <source>
        <dbReference type="ARBA" id="ARBA00023002"/>
    </source>
</evidence>
<dbReference type="InterPro" id="IPR019920">
    <property type="entry name" value="F420-binding_dom_put"/>
</dbReference>
<dbReference type="Gene3D" id="2.30.110.10">
    <property type="entry name" value="Electron Transport, Fmn-binding Protein, Chain A"/>
    <property type="match status" value="1"/>
</dbReference>
<organism evidence="3 4">
    <name type="scientific">Promicromonospora sukumoe</name>
    <dbReference type="NCBI Taxonomy" id="88382"/>
    <lineage>
        <taxon>Bacteria</taxon>
        <taxon>Bacillati</taxon>
        <taxon>Actinomycetota</taxon>
        <taxon>Actinomycetes</taxon>
        <taxon>Micrococcales</taxon>
        <taxon>Promicromonosporaceae</taxon>
        <taxon>Promicromonospora</taxon>
    </lineage>
</organism>